<accession>A0A2P4XV25</accession>
<evidence type="ECO:0000256" key="2">
    <source>
        <dbReference type="SAM" id="SignalP"/>
    </source>
</evidence>
<feature type="compositionally biased region" description="Polar residues" evidence="1">
    <location>
        <begin position="48"/>
        <end position="64"/>
    </location>
</feature>
<gene>
    <name evidence="3" type="ORF">PHPALM_14397</name>
</gene>
<feature type="compositionally biased region" description="Low complexity" evidence="1">
    <location>
        <begin position="482"/>
        <end position="493"/>
    </location>
</feature>
<keyword evidence="4" id="KW-1185">Reference proteome</keyword>
<sequence length="493" mass="56880">MFATSRVKRLCWNTMQTHVLVLLLPTSPRLRATPNSLLLKSFDRTMQSTSKQQNHDLTSTTYSDDTAIPDNDSVSEYSSSDPEHEHDAEEVDVVTRGTALLADTLNNLNTVDGCESAQIEYESEDSSDEDYVPEDVVDDPRETEEEVVAEVCLGENFLEGFGGEDRMLAGNLQGDVLKSMSASGWEDVMEDDIYEYLMAPYEPHIAACSNEYQREMLPDRVDGAYQRYRKKRRRDTELPRKTRRDIQHDMETMKPVVNHELCRFVGLLVARTIAPNREKLSNHWKTQHVDRALKIHKVVEVLQRTFAQGYVCPSHLAFDEAFLPSRSSFNKMRVYMKDKPHKLGYCKEVIEKKKTRPSSILRGFFIMASDIDRVVCQDGADQVEVPCPRVIKDYHAFMGGVDVHDQLRLQRYSLQRAVRFKKYYKFPVLVLIDLVIVNGYIIHKAYHKNKESRPLTHVKYMIKLHLQRCQPQTTDMYEGNTSRHTATRTTTNL</sequence>
<reference evidence="3 4" key="1">
    <citation type="journal article" date="2017" name="Genome Biol. Evol.">
        <title>Phytophthora megakarya and P. palmivora, closely related causal agents of cacao black pod rot, underwent increases in genome sizes and gene numbers by different mechanisms.</title>
        <authorList>
            <person name="Ali S.S."/>
            <person name="Shao J."/>
            <person name="Lary D.J."/>
            <person name="Kronmiller B."/>
            <person name="Shen D."/>
            <person name="Strem M.D."/>
            <person name="Amoako-Attah I."/>
            <person name="Akrofi A.Y."/>
            <person name="Begoude B.A."/>
            <person name="Ten Hoopen G.M."/>
            <person name="Coulibaly K."/>
            <person name="Kebe B.I."/>
            <person name="Melnick R.L."/>
            <person name="Guiltinan M.J."/>
            <person name="Tyler B.M."/>
            <person name="Meinhardt L.W."/>
            <person name="Bailey B.A."/>
        </authorList>
    </citation>
    <scope>NUCLEOTIDE SEQUENCE [LARGE SCALE GENOMIC DNA]</scope>
    <source>
        <strain evidence="4">sbr112.9</strain>
    </source>
</reference>
<feature type="chain" id="PRO_5015162100" description="PiggyBac transposable element-derived protein domain-containing protein" evidence="2">
    <location>
        <begin position="33"/>
        <end position="493"/>
    </location>
</feature>
<keyword evidence="2" id="KW-0732">Signal</keyword>
<dbReference type="AlphaFoldDB" id="A0A2P4XV25"/>
<dbReference type="PANTHER" id="PTHR46599:SF3">
    <property type="entry name" value="PIGGYBAC TRANSPOSABLE ELEMENT-DERIVED PROTEIN 4"/>
    <property type="match status" value="1"/>
</dbReference>
<dbReference type="PANTHER" id="PTHR46599">
    <property type="entry name" value="PIGGYBAC TRANSPOSABLE ELEMENT-DERIVED PROTEIN 4"/>
    <property type="match status" value="1"/>
</dbReference>
<dbReference type="OrthoDB" id="6514910at2759"/>
<proteinExistence type="predicted"/>
<organism evidence="3 4">
    <name type="scientific">Phytophthora palmivora</name>
    <dbReference type="NCBI Taxonomy" id="4796"/>
    <lineage>
        <taxon>Eukaryota</taxon>
        <taxon>Sar</taxon>
        <taxon>Stramenopiles</taxon>
        <taxon>Oomycota</taxon>
        <taxon>Peronosporomycetes</taxon>
        <taxon>Peronosporales</taxon>
        <taxon>Peronosporaceae</taxon>
        <taxon>Phytophthora</taxon>
    </lineage>
</organism>
<evidence type="ECO:0008006" key="5">
    <source>
        <dbReference type="Google" id="ProtNLM"/>
    </source>
</evidence>
<protein>
    <recommendedName>
        <fullName evidence="5">PiggyBac transposable element-derived protein domain-containing protein</fullName>
    </recommendedName>
</protein>
<comment type="caution">
    <text evidence="3">The sequence shown here is derived from an EMBL/GenBank/DDBJ whole genome shotgun (WGS) entry which is preliminary data.</text>
</comment>
<feature type="region of interest" description="Disordered" evidence="1">
    <location>
        <begin position="474"/>
        <end position="493"/>
    </location>
</feature>
<evidence type="ECO:0000313" key="3">
    <source>
        <dbReference type="EMBL" id="POM69329.1"/>
    </source>
</evidence>
<name>A0A2P4XV25_9STRA</name>
<feature type="region of interest" description="Disordered" evidence="1">
    <location>
        <begin position="48"/>
        <end position="92"/>
    </location>
</feature>
<feature type="signal peptide" evidence="2">
    <location>
        <begin position="1"/>
        <end position="32"/>
    </location>
</feature>
<evidence type="ECO:0000256" key="1">
    <source>
        <dbReference type="SAM" id="MobiDB-lite"/>
    </source>
</evidence>
<evidence type="ECO:0000313" key="4">
    <source>
        <dbReference type="Proteomes" id="UP000237271"/>
    </source>
</evidence>
<dbReference type="Proteomes" id="UP000237271">
    <property type="component" value="Unassembled WGS sequence"/>
</dbReference>
<dbReference type="EMBL" id="NCKW01007886">
    <property type="protein sequence ID" value="POM69329.1"/>
    <property type="molecule type" value="Genomic_DNA"/>
</dbReference>